<dbReference type="Proteomes" id="UP000218334">
    <property type="component" value="Unassembled WGS sequence"/>
</dbReference>
<feature type="region of interest" description="Disordered" evidence="1">
    <location>
        <begin position="87"/>
        <end position="108"/>
    </location>
</feature>
<organism evidence="2 3">
    <name type="scientific">Armillaria solidipes</name>
    <dbReference type="NCBI Taxonomy" id="1076256"/>
    <lineage>
        <taxon>Eukaryota</taxon>
        <taxon>Fungi</taxon>
        <taxon>Dikarya</taxon>
        <taxon>Basidiomycota</taxon>
        <taxon>Agaricomycotina</taxon>
        <taxon>Agaricomycetes</taxon>
        <taxon>Agaricomycetidae</taxon>
        <taxon>Agaricales</taxon>
        <taxon>Marasmiineae</taxon>
        <taxon>Physalacriaceae</taxon>
        <taxon>Armillaria</taxon>
    </lineage>
</organism>
<protein>
    <submittedName>
        <fullName evidence="2">Uncharacterized protein</fullName>
    </submittedName>
</protein>
<evidence type="ECO:0000256" key="1">
    <source>
        <dbReference type="SAM" id="MobiDB-lite"/>
    </source>
</evidence>
<proteinExistence type="predicted"/>
<evidence type="ECO:0000313" key="3">
    <source>
        <dbReference type="Proteomes" id="UP000218334"/>
    </source>
</evidence>
<gene>
    <name evidence="2" type="ORF">ARMSODRAFT_1066166</name>
</gene>
<keyword evidence="3" id="KW-1185">Reference proteome</keyword>
<dbReference type="EMBL" id="KZ293482">
    <property type="protein sequence ID" value="PBK60805.1"/>
    <property type="molecule type" value="Genomic_DNA"/>
</dbReference>
<name>A0A2H3APS8_9AGAR</name>
<reference evidence="3" key="1">
    <citation type="journal article" date="2017" name="Nat. Ecol. Evol.">
        <title>Genome expansion and lineage-specific genetic innovations in the forest pathogenic fungi Armillaria.</title>
        <authorList>
            <person name="Sipos G."/>
            <person name="Prasanna A.N."/>
            <person name="Walter M.C."/>
            <person name="O'Connor E."/>
            <person name="Balint B."/>
            <person name="Krizsan K."/>
            <person name="Kiss B."/>
            <person name="Hess J."/>
            <person name="Varga T."/>
            <person name="Slot J."/>
            <person name="Riley R."/>
            <person name="Boka B."/>
            <person name="Rigling D."/>
            <person name="Barry K."/>
            <person name="Lee J."/>
            <person name="Mihaltcheva S."/>
            <person name="LaButti K."/>
            <person name="Lipzen A."/>
            <person name="Waldron R."/>
            <person name="Moloney N.M."/>
            <person name="Sperisen C."/>
            <person name="Kredics L."/>
            <person name="Vagvoelgyi C."/>
            <person name="Patrignani A."/>
            <person name="Fitzpatrick D."/>
            <person name="Nagy I."/>
            <person name="Doyle S."/>
            <person name="Anderson J.B."/>
            <person name="Grigoriev I.V."/>
            <person name="Gueldener U."/>
            <person name="Muensterkoetter M."/>
            <person name="Nagy L.G."/>
        </authorList>
    </citation>
    <scope>NUCLEOTIDE SEQUENCE [LARGE SCALE GENOMIC DNA]</scope>
    <source>
        <strain evidence="3">28-4</strain>
    </source>
</reference>
<dbReference type="AlphaFoldDB" id="A0A2H3APS8"/>
<accession>A0A2H3APS8</accession>
<evidence type="ECO:0000313" key="2">
    <source>
        <dbReference type="EMBL" id="PBK60805.1"/>
    </source>
</evidence>
<sequence length="108" mass="12732">MHAWEAKAEDNHGVQRVTVKWVLPVSGTVVEDLFALGPIAKRKTDVGVEFYRGIYTHCWHQRGTQLIEGLKAQLEVVEKKVEDMEMVEAERRREKEERQKNMQQRERE</sequence>